<evidence type="ECO:0000313" key="2">
    <source>
        <dbReference type="Proteomes" id="UP000757604"/>
    </source>
</evidence>
<proteinExistence type="predicted"/>
<name>A0ABS7HG54_9HYPH</name>
<protein>
    <recommendedName>
        <fullName evidence="3">CD-NTase-associated protein 12/Pycsar effector protein TIR domain-containing protein</fullName>
    </recommendedName>
</protein>
<evidence type="ECO:0008006" key="3">
    <source>
        <dbReference type="Google" id="ProtNLM"/>
    </source>
</evidence>
<accession>A0ABS7HG54</accession>
<comment type="caution">
    <text evidence="1">The sequence shown here is derived from an EMBL/GenBank/DDBJ whole genome shotgun (WGS) entry which is preliminary data.</text>
</comment>
<dbReference type="EMBL" id="JAEUAO010000007">
    <property type="protein sequence ID" value="MBW9066100.1"/>
    <property type="molecule type" value="Genomic_DNA"/>
</dbReference>
<organism evidence="1 2">
    <name type="scientific">Rhizobium herbae</name>
    <dbReference type="NCBI Taxonomy" id="508661"/>
    <lineage>
        <taxon>Bacteria</taxon>
        <taxon>Pseudomonadati</taxon>
        <taxon>Pseudomonadota</taxon>
        <taxon>Alphaproteobacteria</taxon>
        <taxon>Hyphomicrobiales</taxon>
        <taxon>Rhizobiaceae</taxon>
        <taxon>Rhizobium/Agrobacterium group</taxon>
        <taxon>Rhizobium</taxon>
    </lineage>
</organism>
<dbReference type="Gene3D" id="3.40.50.450">
    <property type="match status" value="1"/>
</dbReference>
<evidence type="ECO:0000313" key="1">
    <source>
        <dbReference type="EMBL" id="MBW9066100.1"/>
    </source>
</evidence>
<keyword evidence="2" id="KW-1185">Reference proteome</keyword>
<dbReference type="Proteomes" id="UP000757604">
    <property type="component" value="Unassembled WGS sequence"/>
</dbReference>
<reference evidence="1 2" key="1">
    <citation type="journal article" date="2021" name="MBio">
        <title>Poor Competitiveness of Bradyrhizobium in Pigeon Pea Root Colonization in Indian Soils.</title>
        <authorList>
            <person name="Chalasani D."/>
            <person name="Basu A."/>
            <person name="Pullabhotla S.V.S.R.N."/>
            <person name="Jorrin B."/>
            <person name="Neal A.L."/>
            <person name="Poole P.S."/>
            <person name="Podile A.R."/>
            <person name="Tkacz A."/>
        </authorList>
    </citation>
    <scope>NUCLEOTIDE SEQUENCE [LARGE SCALE GENOMIC DNA]</scope>
    <source>
        <strain evidence="1 2">HU44</strain>
    </source>
</reference>
<dbReference type="RefSeq" id="WP_220374033.1">
    <property type="nucleotide sequence ID" value="NZ_JAEUAO010000007.1"/>
</dbReference>
<sequence length="279" mass="31408">MAKAATPKKQCFVVGPIGDDDSDDRIHADWLLEEIIEPVFAEHFPYFEVTRADKISNPGRIDAQVITALLESELVIADLTTLNPNAFYEIGIRHMIQKPIIHMHLEGQRIPFDIASFRSIKFQRRRPKDLKVARDILKSFADAALAGDHEVDNPVTFSRGKVKITEGAASTESVFMEELSSLHERLARIETDWLVPGRRRTVTESYTIRAKNTAPDRDVQTAVRSWIRNIEGAELFAMSRTEARLRLPATPQNPAILAALLEHIGEDFVISPDSPNIFS</sequence>
<gene>
    <name evidence="1" type="ORF">JNB71_22590</name>
</gene>